<keyword evidence="3" id="KW-0732">Signal</keyword>
<dbReference type="InterPro" id="IPR006311">
    <property type="entry name" value="TAT_signal"/>
</dbReference>
<gene>
    <name evidence="4" type="ORF">BN112_2417</name>
</gene>
<dbReference type="EMBL" id="HE965806">
    <property type="protein sequence ID" value="CCJ54334.1"/>
    <property type="molecule type" value="Genomic_DNA"/>
</dbReference>
<evidence type="ECO:0000256" key="1">
    <source>
        <dbReference type="ARBA" id="ARBA00006987"/>
    </source>
</evidence>
<sequence>MTTRRSFVALLAASALAPALAAAQAFPSQPITLVVPFPPGGVTDITARIVAQALEKKIGANIVVENRGGAGGNIGASVVARAKADGYTLLYGTQGVLAANPYLYKSINFDVQKDFTPVGLTYETAHMLVVRPDLPARTTEEFIALAKASPGKLVYGSSGVGGGSHLFMEYFQHSAGIKLLHAPYKGGGPALTDLLGGRLDAMLDSIPSAATQVKAGKLRALGVSGAQRDPEFPDVPTLAEGGAKDFAAVSWGAIMAPAGTPDDVVRKLSLALSQAIDEPGTRKLMAERGASVNPSTPEQAAQRIAQDQERWSTVIREAGISAE</sequence>
<organism evidence="4 5">
    <name type="scientific">Bordetella bronchiseptica 253</name>
    <dbReference type="NCBI Taxonomy" id="568707"/>
    <lineage>
        <taxon>Bacteria</taxon>
        <taxon>Pseudomonadati</taxon>
        <taxon>Pseudomonadota</taxon>
        <taxon>Betaproteobacteria</taxon>
        <taxon>Burkholderiales</taxon>
        <taxon>Alcaligenaceae</taxon>
        <taxon>Bordetella</taxon>
    </lineage>
</organism>
<dbReference type="Proteomes" id="UP000007564">
    <property type="component" value="Chromosome"/>
</dbReference>
<dbReference type="SUPFAM" id="SSF53850">
    <property type="entry name" value="Periplasmic binding protein-like II"/>
    <property type="match status" value="1"/>
</dbReference>
<dbReference type="PANTHER" id="PTHR42928">
    <property type="entry name" value="TRICARBOXYLATE-BINDING PROTEIN"/>
    <property type="match status" value="1"/>
</dbReference>
<protein>
    <submittedName>
        <fullName evidence="4">Putative exported protein</fullName>
    </submittedName>
</protein>
<accession>A0A0C6P899</accession>
<proteinExistence type="inferred from homology"/>
<dbReference type="GeneID" id="56480301"/>
<dbReference type="PROSITE" id="PS51318">
    <property type="entry name" value="TAT"/>
    <property type="match status" value="1"/>
</dbReference>
<feature type="chain" id="PRO_5002200530" evidence="3">
    <location>
        <begin position="22"/>
        <end position="323"/>
    </location>
</feature>
<dbReference type="Gene3D" id="3.40.190.150">
    <property type="entry name" value="Bordetella uptake gene, domain 1"/>
    <property type="match status" value="1"/>
</dbReference>
<evidence type="ECO:0000256" key="2">
    <source>
        <dbReference type="SAM" id="MobiDB-lite"/>
    </source>
</evidence>
<dbReference type="InterPro" id="IPR042100">
    <property type="entry name" value="Bug_dom1"/>
</dbReference>
<feature type="signal peptide" evidence="3">
    <location>
        <begin position="1"/>
        <end position="21"/>
    </location>
</feature>
<dbReference type="PANTHER" id="PTHR42928:SF5">
    <property type="entry name" value="BLR1237 PROTEIN"/>
    <property type="match status" value="1"/>
</dbReference>
<evidence type="ECO:0000313" key="4">
    <source>
        <dbReference type="EMBL" id="CCJ54334.1"/>
    </source>
</evidence>
<evidence type="ECO:0000256" key="3">
    <source>
        <dbReference type="SAM" id="SignalP"/>
    </source>
</evidence>
<dbReference type="KEGG" id="bbh:BN112_2417"/>
<comment type="similarity">
    <text evidence="1">Belongs to the UPF0065 (bug) family.</text>
</comment>
<dbReference type="Gene3D" id="3.40.190.10">
    <property type="entry name" value="Periplasmic binding protein-like II"/>
    <property type="match status" value="1"/>
</dbReference>
<dbReference type="PIRSF" id="PIRSF017082">
    <property type="entry name" value="YflP"/>
    <property type="match status" value="1"/>
</dbReference>
<dbReference type="OrthoDB" id="8678477at2"/>
<dbReference type="HOGENOM" id="CLU_045683_0_1_4"/>
<reference evidence="4 5" key="1">
    <citation type="journal article" date="2012" name="BMC Genomics">
        <title>Comparative genomics of the classical Bordetella subspecies: the evolution and exchange of virulence-associated diversity amongst closely related pathogens.</title>
        <authorList>
            <person name="Park J."/>
            <person name="Zhang Y."/>
            <person name="Buboltz A.M."/>
            <person name="Zhang X."/>
            <person name="Schuster S.C."/>
            <person name="Ahuja U."/>
            <person name="Liu M."/>
            <person name="Miller J.F."/>
            <person name="Sebaihia M."/>
            <person name="Bentley S.D."/>
            <person name="Parkhill J."/>
            <person name="Harvill E.T."/>
        </authorList>
    </citation>
    <scope>NUCLEOTIDE SEQUENCE [LARGE SCALE GENOMIC DNA]</scope>
    <source>
        <strain evidence="4 5">253</strain>
    </source>
</reference>
<name>A0A0C6P899_BORBO</name>
<dbReference type="AlphaFoldDB" id="A0A0C6P899"/>
<dbReference type="Pfam" id="PF03401">
    <property type="entry name" value="TctC"/>
    <property type="match status" value="1"/>
</dbReference>
<dbReference type="InterPro" id="IPR005064">
    <property type="entry name" value="BUG"/>
</dbReference>
<feature type="region of interest" description="Disordered" evidence="2">
    <location>
        <begin position="287"/>
        <end position="309"/>
    </location>
</feature>
<evidence type="ECO:0000313" key="5">
    <source>
        <dbReference type="Proteomes" id="UP000007564"/>
    </source>
</evidence>
<dbReference type="CDD" id="cd07012">
    <property type="entry name" value="PBP2_Bug_TTT"/>
    <property type="match status" value="1"/>
</dbReference>
<dbReference type="RefSeq" id="WP_003808748.1">
    <property type="nucleotide sequence ID" value="NC_019382.1"/>
</dbReference>